<feature type="compositionally biased region" description="Basic residues" evidence="1">
    <location>
        <begin position="203"/>
        <end position="212"/>
    </location>
</feature>
<proteinExistence type="predicted"/>
<gene>
    <name evidence="2" type="ORF">H4O11_13030</name>
</gene>
<dbReference type="EMBL" id="JACGXS010000006">
    <property type="protein sequence ID" value="MBA8682720.1"/>
    <property type="molecule type" value="Genomic_DNA"/>
</dbReference>
<accession>A0A7W3FNE2</accession>
<comment type="caution">
    <text evidence="2">The sequence shown here is derived from an EMBL/GenBank/DDBJ whole genome shotgun (WGS) entry which is preliminary data.</text>
</comment>
<evidence type="ECO:0000313" key="2">
    <source>
        <dbReference type="EMBL" id="MBA8682720.1"/>
    </source>
</evidence>
<organism evidence="2 3">
    <name type="scientific">Stenotrophomonas tumulicola</name>
    <dbReference type="NCBI Taxonomy" id="1685415"/>
    <lineage>
        <taxon>Bacteria</taxon>
        <taxon>Pseudomonadati</taxon>
        <taxon>Pseudomonadota</taxon>
        <taxon>Gammaproteobacteria</taxon>
        <taxon>Lysobacterales</taxon>
        <taxon>Lysobacteraceae</taxon>
        <taxon>Stenotrophomonas</taxon>
    </lineage>
</organism>
<feature type="region of interest" description="Disordered" evidence="1">
    <location>
        <begin position="203"/>
        <end position="325"/>
    </location>
</feature>
<keyword evidence="3" id="KW-1185">Reference proteome</keyword>
<feature type="compositionally biased region" description="Basic and acidic residues" evidence="1">
    <location>
        <begin position="277"/>
        <end position="289"/>
    </location>
</feature>
<protein>
    <submittedName>
        <fullName evidence="2">Uncharacterized protein</fullName>
    </submittedName>
</protein>
<dbReference type="Proteomes" id="UP000547058">
    <property type="component" value="Unassembled WGS sequence"/>
</dbReference>
<feature type="compositionally biased region" description="Gly residues" evidence="1">
    <location>
        <begin position="213"/>
        <end position="223"/>
    </location>
</feature>
<evidence type="ECO:0000313" key="3">
    <source>
        <dbReference type="Proteomes" id="UP000547058"/>
    </source>
</evidence>
<dbReference type="RefSeq" id="WP_182339850.1">
    <property type="nucleotide sequence ID" value="NZ_JACGXS010000006.1"/>
</dbReference>
<name>A0A7W3FNE2_9GAMM</name>
<reference evidence="2 3" key="1">
    <citation type="submission" date="2020-08" db="EMBL/GenBank/DDBJ databases">
        <title>Stenotrophomonas tumulicola JCM 30961.</title>
        <authorList>
            <person name="Deng Y."/>
        </authorList>
    </citation>
    <scope>NUCLEOTIDE SEQUENCE [LARGE SCALE GENOMIC DNA]</scope>
    <source>
        <strain evidence="2 3">JCM 30961</strain>
    </source>
</reference>
<sequence>MPAICKQAVDGLSNIGQRPLEGWLHIFVCREHGKEPMRNLSSDAPPTCGFSTVLQRQLPACFLATICPGRIVGVANTAARLPHVHSLPGQVLAGVRSAVGRRDIVVGLAICALLHNALPGRPQTLTGQAVVGAVAGLRTLSNASGVGEVSGINADPAENERGVPVEQHIVAGTFPRAGAVLYQGNDYDDSPVTVGWGVHARGRGRVGRRKGRLGMGGQAGNGGKAAKHVDRRRPMGVGAGMSAGVKHADQRDTFSPPDGAGPGYSGAGKIKKRKKPPERASDPEPRADRQNAGQGASEGGIYAGGFRSSLPQAQDDDQGNPRVASTAVEGKACLRFDNLDRTRHQISRLPLLGNEPAAAAADVLFCVHRDAVGMFQNVFAGNTTSEGDIVAFLAIPHAPCSDGDDGMVRMYSGLGQLLRAESRERTPLGDYRLFSVATLSVISDRTRHAHGVADDRVIPSNQFTVMRVGQCIGGDRHFISFFVRRSAPLREGVNFGFSEIEQVGANLAVRDGNWVLESNSADLGNLIPRIEDVSALRVIGRGVDGGPPEDYRHVRISGSNHGFVRLEALPSLPVDRAAGLLPAQEMQALTVERDGRRSAARSQMYRMTFLISDDAILYVDRAGRRGALYNGMDATGSRGLLALPGAETEFMQRHGLQGRTPGEAIVILENYGFSRMPASDEAAPGTRFPLNGFRIVAGGHASPASRVVRQHWNGRSGTFAVDVDGRQVRYVDKDGREGTLGFATVRHHPEGSMVLEGNGLPDLLFARQAGLLEYLEYTWRDIRKAMHAQGLVEHEAG</sequence>
<dbReference type="AlphaFoldDB" id="A0A7W3FNE2"/>
<evidence type="ECO:0000256" key="1">
    <source>
        <dbReference type="SAM" id="MobiDB-lite"/>
    </source>
</evidence>